<dbReference type="STRING" id="1385699.A7A78_02160"/>
<accession>A0A1A9LJP7</accession>
<dbReference type="EMBL" id="LXIE01000001">
    <property type="protein sequence ID" value="OAD92735.1"/>
    <property type="molecule type" value="Genomic_DNA"/>
</dbReference>
<reference evidence="1 2" key="1">
    <citation type="submission" date="2016-05" db="EMBL/GenBank/DDBJ databases">
        <title>Genome sequencing of Vitellibacter soesokkakensis RSSK-12.</title>
        <authorList>
            <person name="Thevarajoo S."/>
            <person name="Selvaratnam C."/>
            <person name="Goh K.M."/>
            <person name="Chan K.-G."/>
            <person name="Chong C.S."/>
        </authorList>
    </citation>
    <scope>NUCLEOTIDE SEQUENCE [LARGE SCALE GENOMIC DNA]</scope>
    <source>
        <strain evidence="1 2">RSSK-12</strain>
    </source>
</reference>
<evidence type="ECO:0000313" key="1">
    <source>
        <dbReference type="EMBL" id="OAD92735.1"/>
    </source>
</evidence>
<dbReference type="AlphaFoldDB" id="A0A1A9LJP7"/>
<gene>
    <name evidence="1" type="ORF">A7A78_02160</name>
</gene>
<evidence type="ECO:0000313" key="2">
    <source>
        <dbReference type="Proteomes" id="UP000077552"/>
    </source>
</evidence>
<comment type="caution">
    <text evidence="1">The sequence shown here is derived from an EMBL/GenBank/DDBJ whole genome shotgun (WGS) entry which is preliminary data.</text>
</comment>
<sequence>MTISFLLGLARNRTSFSQNVVLHYGNQPHKQHFWFFPTRKPTLKKPKELFFANALMKLRKTVIE</sequence>
<organism evidence="1 2">
    <name type="scientific">Aequorivita soesokkakensis</name>
    <dbReference type="NCBI Taxonomy" id="1385699"/>
    <lineage>
        <taxon>Bacteria</taxon>
        <taxon>Pseudomonadati</taxon>
        <taxon>Bacteroidota</taxon>
        <taxon>Flavobacteriia</taxon>
        <taxon>Flavobacteriales</taxon>
        <taxon>Flavobacteriaceae</taxon>
        <taxon>Aequorivita</taxon>
    </lineage>
</organism>
<name>A0A1A9LJP7_9FLAO</name>
<dbReference type="Proteomes" id="UP000077552">
    <property type="component" value="Unassembled WGS sequence"/>
</dbReference>
<proteinExistence type="predicted"/>
<protein>
    <submittedName>
        <fullName evidence="1">Uncharacterized protein</fullName>
    </submittedName>
</protein>
<keyword evidence="2" id="KW-1185">Reference proteome</keyword>